<gene>
    <name evidence="7" type="ORF">HID58_060233</name>
</gene>
<evidence type="ECO:0000313" key="8">
    <source>
        <dbReference type="Proteomes" id="UP000824890"/>
    </source>
</evidence>
<dbReference type="PROSITE" id="PS51999">
    <property type="entry name" value="ZF_GRF"/>
    <property type="match status" value="1"/>
</dbReference>
<reference evidence="7 8" key="1">
    <citation type="submission" date="2021-05" db="EMBL/GenBank/DDBJ databases">
        <title>Genome Assembly of Synthetic Allotetraploid Brassica napus Reveals Homoeologous Exchanges between Subgenomes.</title>
        <authorList>
            <person name="Davis J.T."/>
        </authorList>
    </citation>
    <scope>NUCLEOTIDE SEQUENCE [LARGE SCALE GENOMIC DNA]</scope>
    <source>
        <strain evidence="8">cv. Da-Ae</strain>
        <tissue evidence="7">Seedling</tissue>
    </source>
</reference>
<feature type="compositionally biased region" description="Low complexity" evidence="5">
    <location>
        <begin position="14"/>
        <end position="25"/>
    </location>
</feature>
<evidence type="ECO:0000256" key="4">
    <source>
        <dbReference type="PROSITE-ProRule" id="PRU01343"/>
    </source>
</evidence>
<evidence type="ECO:0000256" key="3">
    <source>
        <dbReference type="ARBA" id="ARBA00022833"/>
    </source>
</evidence>
<keyword evidence="3" id="KW-0862">Zinc</keyword>
<evidence type="ECO:0000256" key="1">
    <source>
        <dbReference type="ARBA" id="ARBA00022723"/>
    </source>
</evidence>
<evidence type="ECO:0000313" key="7">
    <source>
        <dbReference type="EMBL" id="KAH0884137.1"/>
    </source>
</evidence>
<comment type="caution">
    <text evidence="7">The sequence shown here is derived from an EMBL/GenBank/DDBJ whole genome shotgun (WGS) entry which is preliminary data.</text>
</comment>
<name>A0ABQ7ZVS1_BRANA</name>
<dbReference type="PANTHER" id="PTHR33248">
    <property type="entry name" value="ZINC ION-BINDING PROTEIN"/>
    <property type="match status" value="1"/>
</dbReference>
<evidence type="ECO:0000259" key="6">
    <source>
        <dbReference type="PROSITE" id="PS51999"/>
    </source>
</evidence>
<accession>A0ABQ7ZVS1</accession>
<proteinExistence type="predicted"/>
<evidence type="ECO:0000256" key="2">
    <source>
        <dbReference type="ARBA" id="ARBA00022771"/>
    </source>
</evidence>
<dbReference type="EMBL" id="JAGKQM010000014">
    <property type="protein sequence ID" value="KAH0884137.1"/>
    <property type="molecule type" value="Genomic_DNA"/>
</dbReference>
<feature type="region of interest" description="Disordered" evidence="5">
    <location>
        <begin position="1"/>
        <end position="27"/>
    </location>
</feature>
<dbReference type="InterPro" id="IPR010666">
    <property type="entry name" value="Znf_GRF"/>
</dbReference>
<dbReference type="Proteomes" id="UP000824890">
    <property type="component" value="Unassembled WGS sequence"/>
</dbReference>
<sequence>VISPAAPKPNLTMNSSSSSSRSNSRTTLGIPTRCWCGSKLTTFGAQTKENLYRRFYRCEIGVKKQSEHHLFKWIDEAIIDEINMLDSKQCQLQVDVQTFKNTMTQRLQDHGKHIDEALLEMKRFMHDQTAMLAEIKRCSTQDNAAPVTEASLASLTNATYVTKSPSTF</sequence>
<feature type="non-terminal residue" evidence="7">
    <location>
        <position position="1"/>
    </location>
</feature>
<keyword evidence="1" id="KW-0479">Metal-binding</keyword>
<keyword evidence="2 4" id="KW-0863">Zinc-finger</keyword>
<keyword evidence="8" id="KW-1185">Reference proteome</keyword>
<organism evidence="7 8">
    <name type="scientific">Brassica napus</name>
    <name type="common">Rape</name>
    <dbReference type="NCBI Taxonomy" id="3708"/>
    <lineage>
        <taxon>Eukaryota</taxon>
        <taxon>Viridiplantae</taxon>
        <taxon>Streptophyta</taxon>
        <taxon>Embryophyta</taxon>
        <taxon>Tracheophyta</taxon>
        <taxon>Spermatophyta</taxon>
        <taxon>Magnoliopsida</taxon>
        <taxon>eudicotyledons</taxon>
        <taxon>Gunneridae</taxon>
        <taxon>Pentapetalae</taxon>
        <taxon>rosids</taxon>
        <taxon>malvids</taxon>
        <taxon>Brassicales</taxon>
        <taxon>Brassicaceae</taxon>
        <taxon>Brassiceae</taxon>
        <taxon>Brassica</taxon>
    </lineage>
</organism>
<feature type="domain" description="GRF-type" evidence="6">
    <location>
        <begin position="34"/>
        <end position="77"/>
    </location>
</feature>
<protein>
    <recommendedName>
        <fullName evidence="6">GRF-type domain-containing protein</fullName>
    </recommendedName>
</protein>
<evidence type="ECO:0000256" key="5">
    <source>
        <dbReference type="SAM" id="MobiDB-lite"/>
    </source>
</evidence>